<dbReference type="RefSeq" id="WP_044216895.1">
    <property type="nucleotide sequence ID" value="NZ_JBKAGJ010000001.1"/>
</dbReference>
<comment type="similarity">
    <text evidence="1">Belongs to the universal stress protein A family.</text>
</comment>
<evidence type="ECO:0000313" key="3">
    <source>
        <dbReference type="EMBL" id="KGE89080.1"/>
    </source>
</evidence>
<dbReference type="AlphaFoldDB" id="A0A098SAD0"/>
<accession>A0A098SAD0</accession>
<dbReference type="Proteomes" id="UP000029736">
    <property type="component" value="Unassembled WGS sequence"/>
</dbReference>
<dbReference type="STRING" id="1524460.IX84_04710"/>
<dbReference type="Gene3D" id="3.40.50.620">
    <property type="entry name" value="HUPs"/>
    <property type="match status" value="2"/>
</dbReference>
<dbReference type="SUPFAM" id="SSF52402">
    <property type="entry name" value="Adenine nucleotide alpha hydrolases-like"/>
    <property type="match status" value="2"/>
</dbReference>
<evidence type="ECO:0000313" key="4">
    <source>
        <dbReference type="Proteomes" id="UP000029736"/>
    </source>
</evidence>
<dbReference type="InterPro" id="IPR014729">
    <property type="entry name" value="Rossmann-like_a/b/a_fold"/>
</dbReference>
<dbReference type="PRINTS" id="PR01438">
    <property type="entry name" value="UNVRSLSTRESS"/>
</dbReference>
<dbReference type="EMBL" id="JPOS01000012">
    <property type="protein sequence ID" value="KGE89080.1"/>
    <property type="molecule type" value="Genomic_DNA"/>
</dbReference>
<protein>
    <recommendedName>
        <fullName evidence="2">UspA domain-containing protein</fullName>
    </recommendedName>
</protein>
<sequence length="297" mass="33535">MVAYKSILLGLDLTDMDQVMLRYARFLCEALPGVEQICFQHNIRFDYPEEAESLLEELERPLSELIGEEIEENIDTHFLQQNSGKMPDVDWEVMVTEGSSTAQEIVKTANAQGAELIVVGKKLSYQGSGQVAEKVLRQASLKSDLLAVPETAPHHMERILVPIDFSQVSRRALLAGKRIKDSVEGVLTSQHVYTIPMHYFPFIPVQGFRKSMKEEAEDQYKRFRRGLPEPLQDTSCVFTYSEDRTTAQAVYDFAIQKSKDLVIIGSKGRSNIPAMLLGSTAIQLLNFDFHIPVLIVR</sequence>
<comment type="caution">
    <text evidence="3">The sequence shown here is derived from an EMBL/GenBank/DDBJ whole genome shotgun (WGS) entry which is preliminary data.</text>
</comment>
<dbReference type="OrthoDB" id="1522996at2"/>
<feature type="domain" description="UspA" evidence="2">
    <location>
        <begin position="157"/>
        <end position="297"/>
    </location>
</feature>
<feature type="domain" description="UspA" evidence="2">
    <location>
        <begin position="4"/>
        <end position="140"/>
    </location>
</feature>
<evidence type="ECO:0000256" key="1">
    <source>
        <dbReference type="ARBA" id="ARBA00008791"/>
    </source>
</evidence>
<reference evidence="3 4" key="1">
    <citation type="journal article" date="2014" name="Int. J. Syst. Evol. Microbiol.">
        <title>Phaeodactylibacter xiamenensis gen. nov., sp. nov., a member of the family Saprospiraceae isolated from the marine alga Phaeodactylum tricornutum.</title>
        <authorList>
            <person name="Chen Z.Jr."/>
            <person name="Lei X."/>
            <person name="Lai Q."/>
            <person name="Li Y."/>
            <person name="Zhang B."/>
            <person name="Zhang J."/>
            <person name="Zhang H."/>
            <person name="Yang L."/>
            <person name="Zheng W."/>
            <person name="Tian Y."/>
            <person name="Yu Z."/>
            <person name="Xu H.Jr."/>
            <person name="Zheng T."/>
        </authorList>
    </citation>
    <scope>NUCLEOTIDE SEQUENCE [LARGE SCALE GENOMIC DNA]</scope>
    <source>
        <strain evidence="3 4">KD52</strain>
    </source>
</reference>
<dbReference type="InterPro" id="IPR006016">
    <property type="entry name" value="UspA"/>
</dbReference>
<dbReference type="PANTHER" id="PTHR46268:SF6">
    <property type="entry name" value="UNIVERSAL STRESS PROTEIN UP12"/>
    <property type="match status" value="1"/>
</dbReference>
<organism evidence="3 4">
    <name type="scientific">Phaeodactylibacter xiamenensis</name>
    <dbReference type="NCBI Taxonomy" id="1524460"/>
    <lineage>
        <taxon>Bacteria</taxon>
        <taxon>Pseudomonadati</taxon>
        <taxon>Bacteroidota</taxon>
        <taxon>Saprospiria</taxon>
        <taxon>Saprospirales</taxon>
        <taxon>Haliscomenobacteraceae</taxon>
        <taxon>Phaeodactylibacter</taxon>
    </lineage>
</organism>
<dbReference type="PANTHER" id="PTHR46268">
    <property type="entry name" value="STRESS RESPONSE PROTEIN NHAX"/>
    <property type="match status" value="1"/>
</dbReference>
<dbReference type="CDD" id="cd00293">
    <property type="entry name" value="USP-like"/>
    <property type="match status" value="1"/>
</dbReference>
<proteinExistence type="inferred from homology"/>
<name>A0A098SAD0_9BACT</name>
<dbReference type="Pfam" id="PF00582">
    <property type="entry name" value="Usp"/>
    <property type="match status" value="2"/>
</dbReference>
<gene>
    <name evidence="3" type="ORF">IX84_04710</name>
</gene>
<dbReference type="InterPro" id="IPR006015">
    <property type="entry name" value="Universal_stress_UspA"/>
</dbReference>
<keyword evidence="4" id="KW-1185">Reference proteome</keyword>
<evidence type="ECO:0000259" key="2">
    <source>
        <dbReference type="Pfam" id="PF00582"/>
    </source>
</evidence>